<dbReference type="Proteomes" id="UP000663870">
    <property type="component" value="Unassembled WGS sequence"/>
</dbReference>
<proteinExistence type="predicted"/>
<dbReference type="Proteomes" id="UP000663854">
    <property type="component" value="Unassembled WGS sequence"/>
</dbReference>
<name>A0A815C4Z7_9BILA</name>
<dbReference type="AlphaFoldDB" id="A0A815C4Z7"/>
<protein>
    <submittedName>
        <fullName evidence="1">Uncharacterized protein</fullName>
    </submittedName>
</protein>
<dbReference type="EMBL" id="CAJNOH010002249">
    <property type="protein sequence ID" value="CAF1282405.1"/>
    <property type="molecule type" value="Genomic_DNA"/>
</dbReference>
<evidence type="ECO:0000313" key="3">
    <source>
        <dbReference type="Proteomes" id="UP000663854"/>
    </source>
</evidence>
<accession>A0A815C4Z7</accession>
<dbReference type="EMBL" id="CAJNOL010003391">
    <property type="protein sequence ID" value="CAF1560737.1"/>
    <property type="molecule type" value="Genomic_DNA"/>
</dbReference>
<evidence type="ECO:0000313" key="1">
    <source>
        <dbReference type="EMBL" id="CAF1282405.1"/>
    </source>
</evidence>
<gene>
    <name evidence="2" type="ORF">JXQ802_LOCUS44334</name>
    <name evidence="1" type="ORF">PYM288_LOCUS28951</name>
</gene>
<reference evidence="1" key="1">
    <citation type="submission" date="2021-02" db="EMBL/GenBank/DDBJ databases">
        <authorList>
            <person name="Nowell W R."/>
        </authorList>
    </citation>
    <scope>NUCLEOTIDE SEQUENCE</scope>
</reference>
<keyword evidence="4" id="KW-1185">Reference proteome</keyword>
<evidence type="ECO:0000313" key="4">
    <source>
        <dbReference type="Proteomes" id="UP000663870"/>
    </source>
</evidence>
<organism evidence="1 3">
    <name type="scientific">Rotaria sordida</name>
    <dbReference type="NCBI Taxonomy" id="392033"/>
    <lineage>
        <taxon>Eukaryota</taxon>
        <taxon>Metazoa</taxon>
        <taxon>Spiralia</taxon>
        <taxon>Gnathifera</taxon>
        <taxon>Rotifera</taxon>
        <taxon>Eurotatoria</taxon>
        <taxon>Bdelloidea</taxon>
        <taxon>Philodinida</taxon>
        <taxon>Philodinidae</taxon>
        <taxon>Rotaria</taxon>
    </lineage>
</organism>
<comment type="caution">
    <text evidence="1">The sequence shown here is derived from an EMBL/GenBank/DDBJ whole genome shotgun (WGS) entry which is preliminary data.</text>
</comment>
<evidence type="ECO:0000313" key="2">
    <source>
        <dbReference type="EMBL" id="CAF1560737.1"/>
    </source>
</evidence>
<sequence>MSESRSTTKTSTTAKKRFHLGMIFNQVAKLFVPANNNQEEKPKPKKFFILPSISVTSPDGETTPVE</sequence>